<keyword evidence="3" id="KW-1003">Cell membrane</keyword>
<dbReference type="GO" id="GO:0055085">
    <property type="term" value="P:transmembrane transport"/>
    <property type="evidence" value="ECO:0007669"/>
    <property type="project" value="InterPro"/>
</dbReference>
<dbReference type="InterPro" id="IPR035906">
    <property type="entry name" value="MetI-like_sf"/>
</dbReference>
<evidence type="ECO:0000256" key="6">
    <source>
        <dbReference type="ARBA" id="ARBA00023136"/>
    </source>
</evidence>
<dbReference type="PROSITE" id="PS50928">
    <property type="entry name" value="ABC_TM1"/>
    <property type="match status" value="1"/>
</dbReference>
<comment type="subcellular location">
    <subcellularLocation>
        <location evidence="1 7">Cell membrane</location>
        <topology evidence="1 7">Multi-pass membrane protein</topology>
    </subcellularLocation>
</comment>
<dbReference type="Gene3D" id="1.10.3720.10">
    <property type="entry name" value="MetI-like"/>
    <property type="match status" value="1"/>
</dbReference>
<feature type="transmembrane region" description="Helical" evidence="7">
    <location>
        <begin position="12"/>
        <end position="32"/>
    </location>
</feature>
<name>A0A3Q8X8L1_9BACL</name>
<comment type="similarity">
    <text evidence="7">Belongs to the binding-protein-dependent transport system permease family.</text>
</comment>
<sequence length="300" mass="33936">MLRKFSFFSITNYALLLLLAFCMVYPFVYILAYSLNDGLDSMKGGISFWPRQFTLENYIEVFKDPAIMNAYKITIARTVVGTLTHLIVTTLFAYALSKRTLPGRNFISFFIFIPTIFGGGFIPYFILMQRLHLYNSFWVYIIPALYNFFHIVVMRTFFQQIPPELEESAKIDGYGDVAIFLKIILPLSGSVISVIAIFMGVSHWNDWFTGTFFISDKNLVPVQTLLQEMLTRSEALLDAVKRASQFGGNTMSPAGTQAVRITPESLRMAVLAIATVPILVIYPFFQKHFVKGALLGSVKG</sequence>
<keyword evidence="5 7" id="KW-1133">Transmembrane helix</keyword>
<reference evidence="10" key="1">
    <citation type="submission" date="2018-12" db="EMBL/GenBank/DDBJ databases">
        <title>Genome sequence of Peanibacillus sp.</title>
        <authorList>
            <person name="Subramani G."/>
            <person name="Srinivasan S."/>
            <person name="Kim M.K."/>
        </authorList>
    </citation>
    <scope>NUCLEOTIDE SEQUENCE [LARGE SCALE GENOMIC DNA]</scope>
    <source>
        <strain evidence="10">18JY67-1</strain>
    </source>
</reference>
<dbReference type="PANTHER" id="PTHR43744">
    <property type="entry name" value="ABC TRANSPORTER PERMEASE PROTEIN MG189-RELATED-RELATED"/>
    <property type="match status" value="1"/>
</dbReference>
<dbReference type="CDD" id="cd06261">
    <property type="entry name" value="TM_PBP2"/>
    <property type="match status" value="1"/>
</dbReference>
<evidence type="ECO:0000256" key="1">
    <source>
        <dbReference type="ARBA" id="ARBA00004651"/>
    </source>
</evidence>
<dbReference type="PANTHER" id="PTHR43744:SF9">
    <property type="entry name" value="POLYGALACTURONAN_RHAMNOGALACTURONAN TRANSPORT SYSTEM PERMEASE PROTEIN YTCP"/>
    <property type="match status" value="1"/>
</dbReference>
<gene>
    <name evidence="9" type="ORF">EJC50_17870</name>
</gene>
<keyword evidence="2 7" id="KW-0813">Transport</keyword>
<evidence type="ECO:0000256" key="2">
    <source>
        <dbReference type="ARBA" id="ARBA00022448"/>
    </source>
</evidence>
<organism evidence="9 10">
    <name type="scientific">Paenibacillus albus</name>
    <dbReference type="NCBI Taxonomy" id="2495582"/>
    <lineage>
        <taxon>Bacteria</taxon>
        <taxon>Bacillati</taxon>
        <taxon>Bacillota</taxon>
        <taxon>Bacilli</taxon>
        <taxon>Bacillales</taxon>
        <taxon>Paenibacillaceae</taxon>
        <taxon>Paenibacillus</taxon>
    </lineage>
</organism>
<dbReference type="GO" id="GO:0005886">
    <property type="term" value="C:plasma membrane"/>
    <property type="evidence" value="ECO:0007669"/>
    <property type="project" value="UniProtKB-SubCell"/>
</dbReference>
<feature type="transmembrane region" description="Helical" evidence="7">
    <location>
        <begin position="106"/>
        <end position="126"/>
    </location>
</feature>
<dbReference type="SUPFAM" id="SSF161098">
    <property type="entry name" value="MetI-like"/>
    <property type="match status" value="1"/>
</dbReference>
<dbReference type="Proteomes" id="UP000272528">
    <property type="component" value="Chromosome"/>
</dbReference>
<dbReference type="InterPro" id="IPR000515">
    <property type="entry name" value="MetI-like"/>
</dbReference>
<evidence type="ECO:0000256" key="3">
    <source>
        <dbReference type="ARBA" id="ARBA00022475"/>
    </source>
</evidence>
<evidence type="ECO:0000313" key="9">
    <source>
        <dbReference type="EMBL" id="AZN41329.1"/>
    </source>
</evidence>
<protein>
    <submittedName>
        <fullName evidence="9">Carbohydrate ABC transporter permease</fullName>
    </submittedName>
</protein>
<dbReference type="OrthoDB" id="9810086at2"/>
<keyword evidence="6 7" id="KW-0472">Membrane</keyword>
<dbReference type="Pfam" id="PF00528">
    <property type="entry name" value="BPD_transp_1"/>
    <property type="match status" value="1"/>
</dbReference>
<dbReference type="AlphaFoldDB" id="A0A3Q8X8L1"/>
<feature type="transmembrane region" description="Helical" evidence="7">
    <location>
        <begin position="179"/>
        <end position="201"/>
    </location>
</feature>
<dbReference type="KEGG" id="palb:EJC50_17870"/>
<evidence type="ECO:0000256" key="4">
    <source>
        <dbReference type="ARBA" id="ARBA00022692"/>
    </source>
</evidence>
<evidence type="ECO:0000313" key="10">
    <source>
        <dbReference type="Proteomes" id="UP000272528"/>
    </source>
</evidence>
<evidence type="ECO:0000256" key="5">
    <source>
        <dbReference type="ARBA" id="ARBA00022989"/>
    </source>
</evidence>
<feature type="transmembrane region" description="Helical" evidence="7">
    <location>
        <begin position="266"/>
        <end position="285"/>
    </location>
</feature>
<accession>A0A3Q8X8L1</accession>
<keyword evidence="4 7" id="KW-0812">Transmembrane</keyword>
<evidence type="ECO:0000256" key="7">
    <source>
        <dbReference type="RuleBase" id="RU363032"/>
    </source>
</evidence>
<feature type="domain" description="ABC transmembrane type-1" evidence="8">
    <location>
        <begin position="71"/>
        <end position="285"/>
    </location>
</feature>
<keyword evidence="10" id="KW-1185">Reference proteome</keyword>
<dbReference type="EMBL" id="CP034437">
    <property type="protein sequence ID" value="AZN41329.1"/>
    <property type="molecule type" value="Genomic_DNA"/>
</dbReference>
<feature type="transmembrane region" description="Helical" evidence="7">
    <location>
        <begin position="75"/>
        <end position="94"/>
    </location>
</feature>
<feature type="transmembrane region" description="Helical" evidence="7">
    <location>
        <begin position="138"/>
        <end position="158"/>
    </location>
</feature>
<proteinExistence type="inferred from homology"/>
<dbReference type="RefSeq" id="WP_126017036.1">
    <property type="nucleotide sequence ID" value="NZ_CP034437.1"/>
</dbReference>
<evidence type="ECO:0000259" key="8">
    <source>
        <dbReference type="PROSITE" id="PS50928"/>
    </source>
</evidence>